<organism evidence="2 3">
    <name type="scientific">Winogradskyella poriferorum</name>
    <dbReference type="NCBI Taxonomy" id="307627"/>
    <lineage>
        <taxon>Bacteria</taxon>
        <taxon>Pseudomonadati</taxon>
        <taxon>Bacteroidota</taxon>
        <taxon>Flavobacteriia</taxon>
        <taxon>Flavobacteriales</taxon>
        <taxon>Flavobacteriaceae</taxon>
        <taxon>Winogradskyella</taxon>
    </lineage>
</organism>
<dbReference type="EMBL" id="JAZHOU010000002">
    <property type="protein sequence ID" value="MEF3079207.1"/>
    <property type="molecule type" value="Genomic_DNA"/>
</dbReference>
<comment type="caution">
    <text evidence="2">The sequence shown here is derived from an EMBL/GenBank/DDBJ whole genome shotgun (WGS) entry which is preliminary data.</text>
</comment>
<dbReference type="InterPro" id="IPR036188">
    <property type="entry name" value="FAD/NAD-bd_sf"/>
</dbReference>
<reference evidence="2 3" key="1">
    <citation type="submission" date="2024-02" db="EMBL/GenBank/DDBJ databases">
        <title>Winogradskyella poriferorum JCM 12885.</title>
        <authorList>
            <person name="Zhang D.-F."/>
            <person name="Fu Z.-Y."/>
        </authorList>
    </citation>
    <scope>NUCLEOTIDE SEQUENCE [LARGE SCALE GENOMIC DNA]</scope>
    <source>
        <strain evidence="2 3">JCM 12885</strain>
    </source>
</reference>
<evidence type="ECO:0000313" key="2">
    <source>
        <dbReference type="EMBL" id="MEF3079207.1"/>
    </source>
</evidence>
<feature type="domain" description="FAD-dependent urate hydroxylase HpyO/Asp monooxygenase CreE-like FAD/NAD(P)-binding" evidence="1">
    <location>
        <begin position="5"/>
        <end position="167"/>
    </location>
</feature>
<dbReference type="InterPro" id="IPR052189">
    <property type="entry name" value="L-asp_N-monooxygenase_NS-form"/>
</dbReference>
<gene>
    <name evidence="2" type="ORF">V1468_09335</name>
</gene>
<dbReference type="RefSeq" id="WP_331809970.1">
    <property type="nucleotide sequence ID" value="NZ_JAZHOU010000002.1"/>
</dbReference>
<evidence type="ECO:0000313" key="3">
    <source>
        <dbReference type="Proteomes" id="UP001356704"/>
    </source>
</evidence>
<protein>
    <submittedName>
        <fullName evidence="2">FAD/NAD(P)-binding protein</fullName>
    </submittedName>
</protein>
<dbReference type="Pfam" id="PF13454">
    <property type="entry name" value="NAD_binding_9"/>
    <property type="match status" value="1"/>
</dbReference>
<dbReference type="Gene3D" id="3.50.50.60">
    <property type="entry name" value="FAD/NAD(P)-binding domain"/>
    <property type="match status" value="1"/>
</dbReference>
<dbReference type="PANTHER" id="PTHR40254:SF1">
    <property type="entry name" value="BLR0577 PROTEIN"/>
    <property type="match status" value="1"/>
</dbReference>
<sequence length="572" mass="65396">MKALAIIGFGPRGLYALERLVYHLVMRKQKINILVFESKELGTGAAWNTNQPDSNLINITERALVDLPSRPKTIYRNIEIPQFPSYHQWCEFSQNELEPDTFPQRRKVGKYLSERANSIIDVLKSKSDFKLIITSIKTIDIKDNKLILSSENRTWKVDDVLLTIGHQSTKNSEQLTEWIKYSKSNAKIKAYENTYPVSQFESIKNQTNISIGIRGFGLSMLDVMRYLTINDFGNFKITDNHTFEAQYYKVNKQQLELIPFSLDGLPLVPKPLNEHIDKWYEPTDEELKYFKTSITSVAQTSEDVNTIDFLLKTIAEISARVFLDLHDNAVNHNCDKNVIKTVVLNWLHNQDYQHSTLQNNNTNTYNLIKNYIEMALGEAKITLDYCVGQVWRHCQPTLYDAFSYANLKPEIIEDMIAQDERCKRYSYGPPIESMQQLLALVDAGILNLDFVNNPDIELEDNSWRLTNKSQNNKGVSIMINSVLDSPKLLEVNSPLVTNLLQHDLISPIHSKLGIETDENAYVKTDNKKNKVNIAVLGRLAKGSVIGVDAILECFGSRIDNWGKAYSEKVSES</sequence>
<dbReference type="InterPro" id="IPR038732">
    <property type="entry name" value="HpyO/CreE_NAD-binding"/>
</dbReference>
<keyword evidence="3" id="KW-1185">Reference proteome</keyword>
<dbReference type="Proteomes" id="UP001356704">
    <property type="component" value="Unassembled WGS sequence"/>
</dbReference>
<name>A0ABU7W639_9FLAO</name>
<evidence type="ECO:0000259" key="1">
    <source>
        <dbReference type="Pfam" id="PF13454"/>
    </source>
</evidence>
<dbReference type="PANTHER" id="PTHR40254">
    <property type="entry name" value="BLR0577 PROTEIN"/>
    <property type="match status" value="1"/>
</dbReference>
<accession>A0ABU7W639</accession>
<proteinExistence type="predicted"/>